<accession>A0A9Q3BUL4</accession>
<name>A0A9Q3BUL4_9BASI</name>
<dbReference type="OrthoDB" id="413122at2759"/>
<protein>
    <submittedName>
        <fullName evidence="1">Uncharacterized protein</fullName>
    </submittedName>
</protein>
<gene>
    <name evidence="1" type="ORF">O181_010867</name>
</gene>
<dbReference type="Proteomes" id="UP000765509">
    <property type="component" value="Unassembled WGS sequence"/>
</dbReference>
<organism evidence="1 2">
    <name type="scientific">Austropuccinia psidii MF-1</name>
    <dbReference type="NCBI Taxonomy" id="1389203"/>
    <lineage>
        <taxon>Eukaryota</taxon>
        <taxon>Fungi</taxon>
        <taxon>Dikarya</taxon>
        <taxon>Basidiomycota</taxon>
        <taxon>Pucciniomycotina</taxon>
        <taxon>Pucciniomycetes</taxon>
        <taxon>Pucciniales</taxon>
        <taxon>Sphaerophragmiaceae</taxon>
        <taxon>Austropuccinia</taxon>
    </lineage>
</organism>
<reference evidence="1" key="1">
    <citation type="submission" date="2021-03" db="EMBL/GenBank/DDBJ databases">
        <title>Draft genome sequence of rust myrtle Austropuccinia psidii MF-1, a brazilian biotype.</title>
        <authorList>
            <person name="Quecine M.C."/>
            <person name="Pachon D.M.R."/>
            <person name="Bonatelli M.L."/>
            <person name="Correr F.H."/>
            <person name="Franceschini L.M."/>
            <person name="Leite T.F."/>
            <person name="Margarido G.R.A."/>
            <person name="Almeida C.A."/>
            <person name="Ferrarezi J.A."/>
            <person name="Labate C.A."/>
        </authorList>
    </citation>
    <scope>NUCLEOTIDE SEQUENCE</scope>
    <source>
        <strain evidence="1">MF-1</strain>
    </source>
</reference>
<dbReference type="AlphaFoldDB" id="A0A9Q3BUL4"/>
<dbReference type="EMBL" id="AVOT02002677">
    <property type="protein sequence ID" value="MBW0471152.1"/>
    <property type="molecule type" value="Genomic_DNA"/>
</dbReference>
<sequence length="150" mass="17084">MRIFIKNADGLSRWKLPNNIDNPSYVPEEASPQIPIEGISVTDMNTTFIEEVRNSYTQDTHCRALELAYKTSIHASTNQTPAIPEKGWNAKSPLDSMRKYLVELHPTAASSKGMLDKARKNEVRCMEDSFAYAKNKWDKSHATPDLKWEI</sequence>
<evidence type="ECO:0000313" key="1">
    <source>
        <dbReference type="EMBL" id="MBW0471152.1"/>
    </source>
</evidence>
<proteinExistence type="predicted"/>
<keyword evidence="2" id="KW-1185">Reference proteome</keyword>
<evidence type="ECO:0000313" key="2">
    <source>
        <dbReference type="Proteomes" id="UP000765509"/>
    </source>
</evidence>
<comment type="caution">
    <text evidence="1">The sequence shown here is derived from an EMBL/GenBank/DDBJ whole genome shotgun (WGS) entry which is preliminary data.</text>
</comment>